<dbReference type="InterPro" id="IPR011990">
    <property type="entry name" value="TPR-like_helical_dom_sf"/>
</dbReference>
<dbReference type="RefSeq" id="XP_003325167.2">
    <property type="nucleotide sequence ID" value="XM_003325119.2"/>
</dbReference>
<organism evidence="3 4">
    <name type="scientific">Puccinia graminis f. sp. tritici (strain CRL 75-36-700-3 / race SCCL)</name>
    <name type="common">Black stem rust fungus</name>
    <dbReference type="NCBI Taxonomy" id="418459"/>
    <lineage>
        <taxon>Eukaryota</taxon>
        <taxon>Fungi</taxon>
        <taxon>Dikarya</taxon>
        <taxon>Basidiomycota</taxon>
        <taxon>Pucciniomycotina</taxon>
        <taxon>Pucciniomycetes</taxon>
        <taxon>Pucciniales</taxon>
        <taxon>Pucciniaceae</taxon>
        <taxon>Puccinia</taxon>
    </lineage>
</organism>
<dbReference type="Proteomes" id="UP000008783">
    <property type="component" value="Unassembled WGS sequence"/>
</dbReference>
<gene>
    <name evidence="3" type="ORF">PGTG_06704</name>
</gene>
<feature type="region of interest" description="Disordered" evidence="2">
    <location>
        <begin position="403"/>
        <end position="444"/>
    </location>
</feature>
<dbReference type="KEGG" id="pgr:PGTG_06704"/>
<keyword evidence="4" id="KW-1185">Reference proteome</keyword>
<dbReference type="AlphaFoldDB" id="E3K8G6"/>
<evidence type="ECO:0000313" key="3">
    <source>
        <dbReference type="EMBL" id="EFP80748.2"/>
    </source>
</evidence>
<dbReference type="FunCoup" id="E3K8G6">
    <property type="interactions" value="450"/>
</dbReference>
<dbReference type="STRING" id="418459.E3K8G6"/>
<name>E3K8G6_PUCGT</name>
<reference evidence="4" key="2">
    <citation type="journal article" date="2011" name="Proc. Natl. Acad. Sci. U.S.A.">
        <title>Obligate biotrophy features unraveled by the genomic analysis of rust fungi.</title>
        <authorList>
            <person name="Duplessis S."/>
            <person name="Cuomo C.A."/>
            <person name="Lin Y.-C."/>
            <person name="Aerts A."/>
            <person name="Tisserant E."/>
            <person name="Veneault-Fourrey C."/>
            <person name="Joly D.L."/>
            <person name="Hacquard S."/>
            <person name="Amselem J."/>
            <person name="Cantarel B.L."/>
            <person name="Chiu R."/>
            <person name="Coutinho P.M."/>
            <person name="Feau N."/>
            <person name="Field M."/>
            <person name="Frey P."/>
            <person name="Gelhaye E."/>
            <person name="Goldberg J."/>
            <person name="Grabherr M.G."/>
            <person name="Kodira C.D."/>
            <person name="Kohler A."/>
            <person name="Kuees U."/>
            <person name="Lindquist E.A."/>
            <person name="Lucas S.M."/>
            <person name="Mago R."/>
            <person name="Mauceli E."/>
            <person name="Morin E."/>
            <person name="Murat C."/>
            <person name="Pangilinan J.L."/>
            <person name="Park R."/>
            <person name="Pearson M."/>
            <person name="Quesneville H."/>
            <person name="Rouhier N."/>
            <person name="Sakthikumar S."/>
            <person name="Salamov A.A."/>
            <person name="Schmutz J."/>
            <person name="Selles B."/>
            <person name="Shapiro H."/>
            <person name="Tanguay P."/>
            <person name="Tuskan G.A."/>
            <person name="Henrissat B."/>
            <person name="Van de Peer Y."/>
            <person name="Rouze P."/>
            <person name="Ellis J.G."/>
            <person name="Dodds P.N."/>
            <person name="Schein J.E."/>
            <person name="Zhong S."/>
            <person name="Hamelin R.C."/>
            <person name="Grigoriev I.V."/>
            <person name="Szabo L.J."/>
            <person name="Martin F."/>
        </authorList>
    </citation>
    <scope>NUCLEOTIDE SEQUENCE [LARGE SCALE GENOMIC DNA]</scope>
    <source>
        <strain evidence="4">CRL 75-36-700-3 / race SCCL</strain>
    </source>
</reference>
<comment type="similarity">
    <text evidence="1">Belongs to the GET4 family.</text>
</comment>
<dbReference type="EMBL" id="DS178276">
    <property type="protein sequence ID" value="EFP80748.2"/>
    <property type="molecule type" value="Genomic_DNA"/>
</dbReference>
<proteinExistence type="inferred from homology"/>
<dbReference type="GO" id="GO:0005829">
    <property type="term" value="C:cytosol"/>
    <property type="evidence" value="ECO:0000318"/>
    <property type="project" value="GO_Central"/>
</dbReference>
<evidence type="ECO:0000313" key="4">
    <source>
        <dbReference type="Proteomes" id="UP000008783"/>
    </source>
</evidence>
<evidence type="ECO:0000256" key="1">
    <source>
        <dbReference type="ARBA" id="ARBA00005351"/>
    </source>
</evidence>
<dbReference type="PANTHER" id="PTHR12875">
    <property type="entry name" value="GOLGI TO ER TRAFFIC PROTEIN 4 HOMOLOG"/>
    <property type="match status" value="1"/>
</dbReference>
<dbReference type="OrthoDB" id="10252405at2759"/>
<dbReference type="GeneID" id="10539767"/>
<protein>
    <recommendedName>
        <fullName evidence="5">Golgi to ER traffic-protein</fullName>
    </recommendedName>
</protein>
<dbReference type="Pfam" id="PF04190">
    <property type="entry name" value="GET4"/>
    <property type="match status" value="1"/>
</dbReference>
<dbReference type="InterPro" id="IPR007317">
    <property type="entry name" value="GET4"/>
</dbReference>
<evidence type="ECO:0008006" key="5">
    <source>
        <dbReference type="Google" id="ProtNLM"/>
    </source>
</evidence>
<dbReference type="eggNOG" id="KOG3024">
    <property type="taxonomic scope" value="Eukaryota"/>
</dbReference>
<reference key="1">
    <citation type="submission" date="2007-01" db="EMBL/GenBank/DDBJ databases">
        <title>The Genome Sequence of Puccinia graminis f. sp. tritici Strain CRL 75-36-700-3.</title>
        <authorList>
            <consortium name="The Broad Institute Genome Sequencing Platform"/>
            <person name="Birren B."/>
            <person name="Lander E."/>
            <person name="Galagan J."/>
            <person name="Nusbaum C."/>
            <person name="Devon K."/>
            <person name="Cuomo C."/>
            <person name="Jaffe D."/>
            <person name="Butler J."/>
            <person name="Alvarez P."/>
            <person name="Gnerre S."/>
            <person name="Grabherr M."/>
            <person name="Mauceli E."/>
            <person name="Brockman W."/>
            <person name="Young S."/>
            <person name="LaButti K."/>
            <person name="Sykes S."/>
            <person name="DeCaprio D."/>
            <person name="Crawford M."/>
            <person name="Koehrsen M."/>
            <person name="Engels R."/>
            <person name="Montgomery P."/>
            <person name="Pearson M."/>
            <person name="Howarth C."/>
            <person name="Larson L."/>
            <person name="White J."/>
            <person name="Zeng Q."/>
            <person name="Kodira C."/>
            <person name="Yandava C."/>
            <person name="Alvarado L."/>
            <person name="O'Leary S."/>
            <person name="Szabo L."/>
            <person name="Dean R."/>
            <person name="Schein J."/>
        </authorList>
    </citation>
    <scope>NUCLEOTIDE SEQUENCE</scope>
    <source>
        <strain>CRL 75-36-700-3</strain>
    </source>
</reference>
<dbReference type="PANTHER" id="PTHR12875:SF0">
    <property type="entry name" value="GOLGI TO ER TRAFFIC PROTEIN 4 HOMOLOG"/>
    <property type="match status" value="1"/>
</dbReference>
<sequence length="444" mass="48257">MIGAVPQSNPWTPFPGPSVQARQTFLRPRRPQLPTDQLVHDNHQSATYLTITHFAIDIQQEKKNKQVCHHDRNADLMPTPSLVRTLKSIQNLVDQQEWYAAHQKYRTSAARLLKSNEQASIQDAISLLFEGSRLLLERGQTGSGTDLGLMLIRDVLVAKKVGLGVEERNKLLTLITLTGSSGSWRKTLIDAAVSWTCDAGDCPTGDPALHLAVGERLFKENQFQSAVIHLLSACNRDAAKVLSNVLWAWSKEDKSNPDGCLSGRYAAVGVLGYLELGSIISARSFLEDFLQKTISTYPKLLNCELPADCNNSTIHVFVVPSLNFLQLLILTCQVGPGSLPNGSTPPPNHTGPTIGKAVYQAMIGRYSRFDGWVSSPAIQESFATLAEMYFGIRQQRQGGNILSDLMGSLFSGGPGGPGSSSHPPSSRTNKSIEPSGGISTPTLD</sequence>
<accession>E3K8G6</accession>
<feature type="compositionally biased region" description="Polar residues" evidence="2">
    <location>
        <begin position="427"/>
        <end position="444"/>
    </location>
</feature>
<dbReference type="FunFam" id="1.25.40.10:FF:002228">
    <property type="entry name" value="Uncharacterized protein"/>
    <property type="match status" value="1"/>
</dbReference>
<dbReference type="Gene3D" id="1.25.40.10">
    <property type="entry name" value="Tetratricopeptide repeat domain"/>
    <property type="match status" value="1"/>
</dbReference>
<dbReference type="VEuPathDB" id="FungiDB:PGTG_06704"/>
<dbReference type="HOGENOM" id="CLU_046061_0_1_1"/>
<dbReference type="InParanoid" id="E3K8G6"/>
<evidence type="ECO:0000256" key="2">
    <source>
        <dbReference type="SAM" id="MobiDB-lite"/>
    </source>
</evidence>
<dbReference type="GO" id="GO:0045048">
    <property type="term" value="P:protein insertion into ER membrane"/>
    <property type="evidence" value="ECO:0000318"/>
    <property type="project" value="GO_Central"/>
</dbReference>